<name>A0A0G4L983_VERLO</name>
<evidence type="ECO:0000256" key="2">
    <source>
        <dbReference type="SAM" id="Phobius"/>
    </source>
</evidence>
<organism evidence="4 5">
    <name type="scientific">Verticillium longisporum</name>
    <name type="common">Verticillium dahliae var. longisporum</name>
    <dbReference type="NCBI Taxonomy" id="100787"/>
    <lineage>
        <taxon>Eukaryota</taxon>
        <taxon>Fungi</taxon>
        <taxon>Dikarya</taxon>
        <taxon>Ascomycota</taxon>
        <taxon>Pezizomycotina</taxon>
        <taxon>Sordariomycetes</taxon>
        <taxon>Hypocreomycetidae</taxon>
        <taxon>Glomerellales</taxon>
        <taxon>Plectosphaerellaceae</taxon>
        <taxon>Verticillium</taxon>
    </lineage>
</organism>
<dbReference type="GO" id="GO:0016020">
    <property type="term" value="C:membrane"/>
    <property type="evidence" value="ECO:0007669"/>
    <property type="project" value="InterPro"/>
</dbReference>
<dbReference type="Proteomes" id="UP000045706">
    <property type="component" value="Unassembled WGS sequence"/>
</dbReference>
<evidence type="ECO:0000259" key="3">
    <source>
        <dbReference type="Pfam" id="PF02705"/>
    </source>
</evidence>
<gene>
    <name evidence="4" type="ORF">BN1723_011627</name>
</gene>
<dbReference type="PANTHER" id="PTHR30540:SF83">
    <property type="entry name" value="K+ POTASSIUM TRANSPORTER"/>
    <property type="match status" value="1"/>
</dbReference>
<feature type="transmembrane region" description="Helical" evidence="2">
    <location>
        <begin position="82"/>
        <end position="104"/>
    </location>
</feature>
<dbReference type="GO" id="GO:0015079">
    <property type="term" value="F:potassium ion transmembrane transporter activity"/>
    <property type="evidence" value="ECO:0007669"/>
    <property type="project" value="InterPro"/>
</dbReference>
<feature type="transmembrane region" description="Helical" evidence="2">
    <location>
        <begin position="330"/>
        <end position="347"/>
    </location>
</feature>
<dbReference type="PANTHER" id="PTHR30540">
    <property type="entry name" value="OSMOTIC STRESS POTASSIUM TRANSPORTER"/>
    <property type="match status" value="1"/>
</dbReference>
<evidence type="ECO:0000313" key="5">
    <source>
        <dbReference type="Proteomes" id="UP000045706"/>
    </source>
</evidence>
<feature type="transmembrane region" description="Helical" evidence="2">
    <location>
        <begin position="205"/>
        <end position="224"/>
    </location>
</feature>
<keyword evidence="2" id="KW-1133">Transmembrane helix</keyword>
<protein>
    <recommendedName>
        <fullName evidence="3">K+ potassium transporter integral membrane domain-containing protein</fullName>
    </recommendedName>
</protein>
<dbReference type="Pfam" id="PF02705">
    <property type="entry name" value="K_trans"/>
    <property type="match status" value="1"/>
</dbReference>
<reference evidence="5" key="1">
    <citation type="submission" date="2015-05" db="EMBL/GenBank/DDBJ databases">
        <authorList>
            <person name="Fogelqvist Johan"/>
        </authorList>
    </citation>
    <scope>NUCLEOTIDE SEQUENCE [LARGE SCALE GENOMIC DNA]</scope>
</reference>
<accession>A0A0G4L983</accession>
<dbReference type="EMBL" id="CVQI01009113">
    <property type="protein sequence ID" value="CRK18587.1"/>
    <property type="molecule type" value="Genomic_DNA"/>
</dbReference>
<evidence type="ECO:0000256" key="1">
    <source>
        <dbReference type="SAM" id="MobiDB-lite"/>
    </source>
</evidence>
<feature type="domain" description="K+ potassium transporter integral membrane" evidence="3">
    <location>
        <begin position="85"/>
        <end position="327"/>
    </location>
</feature>
<evidence type="ECO:0000313" key="4">
    <source>
        <dbReference type="EMBL" id="CRK18587.1"/>
    </source>
</evidence>
<proteinExistence type="predicted"/>
<feature type="transmembrane region" description="Helical" evidence="2">
    <location>
        <begin position="124"/>
        <end position="142"/>
    </location>
</feature>
<dbReference type="AlphaFoldDB" id="A0A0G4L983"/>
<feature type="transmembrane region" description="Helical" evidence="2">
    <location>
        <begin position="275"/>
        <end position="295"/>
    </location>
</feature>
<keyword evidence="2" id="KW-0472">Membrane</keyword>
<keyword evidence="2" id="KW-0812">Transmembrane</keyword>
<feature type="transmembrane region" description="Helical" evidence="2">
    <location>
        <begin position="244"/>
        <end position="263"/>
    </location>
</feature>
<dbReference type="InterPro" id="IPR053951">
    <property type="entry name" value="K_trans_N"/>
</dbReference>
<sequence length="389" mass="42896">MAPAEKQTDDEDAGNAKSDKRADVGSSSGIAGGIFYGRDLDRTGLARRSASQGDNVEADIDDDGEWHQNDGKRKQVFKGRALLWLAYQSIGVIYGDIGTSPLYVYSSVFTSPPSKKDITQVLSLIIWSLAIMVTFKYVFIILRADNEGEGGTFSTYSLLTRYMNISNRDPREEVTVRMERTLTQDVRPMSRNIRKVVESSTIIRNFLKVLGALGVAMVIADGVLTPAQSVLGAIQGLAVVKPDIDTSTIVGTTCGILVLLFLIQPLGTTKLASAFAPIVILWLGFNGGFGIYNLVKYDYTVLKAFNPYFAIQFFKDNKTDGWRMLGGMRPSFFFFAFLVMCSGMLGFQRCSRTCEASLTTLLPRCSGGQAEEPNRSDWFSHAQPLLWLL</sequence>
<dbReference type="InterPro" id="IPR003855">
    <property type="entry name" value="K+_transporter"/>
</dbReference>
<feature type="region of interest" description="Disordered" evidence="1">
    <location>
        <begin position="1"/>
        <end position="69"/>
    </location>
</feature>